<dbReference type="EMBL" id="JNFQ01000007">
    <property type="protein sequence ID" value="KFG71338.1"/>
    <property type="molecule type" value="Genomic_DNA"/>
</dbReference>
<dbReference type="HOGENOM" id="CLU_2060118_0_0_11"/>
<evidence type="ECO:0000313" key="2">
    <source>
        <dbReference type="EMBL" id="KFG71338.1"/>
    </source>
</evidence>
<dbReference type="Proteomes" id="UP000029095">
    <property type="component" value="Unassembled WGS sequence"/>
</dbReference>
<dbReference type="RefSeq" id="WP_043385645.1">
    <property type="nucleotide sequence ID" value="NZ_KN039950.1"/>
</dbReference>
<organism evidence="2 3">
    <name type="scientific">Streptomyces mutabilis</name>
    <dbReference type="NCBI Taxonomy" id="67332"/>
    <lineage>
        <taxon>Bacteria</taxon>
        <taxon>Bacillati</taxon>
        <taxon>Actinomycetota</taxon>
        <taxon>Actinomycetes</taxon>
        <taxon>Kitasatosporales</taxon>
        <taxon>Streptomycetaceae</taxon>
        <taxon>Streptomyces</taxon>
    </lineage>
</organism>
<keyword evidence="3" id="KW-1185">Reference proteome</keyword>
<protein>
    <submittedName>
        <fullName evidence="2">Uncharacterized protein</fullName>
    </submittedName>
</protein>
<sequence length="119" mass="12143">MDAPAADALRDVADAATGYASPGGGRSGPPPASRDAASTTVDIPAMRQLGDALSRPLPAAKDGRGARVSTAPARGKSTTRHGTRKVNGTAKKPGAAAEQAGHLRRDGVEPQRQQKPTQR</sequence>
<reference evidence="2 3" key="1">
    <citation type="submission" date="2014-05" db="EMBL/GenBank/DDBJ databases">
        <title>Complete genome sequence of the Streptomyces mutabilis TRM45540.</title>
        <authorList>
            <person name="Luo X."/>
            <person name="Zhang L."/>
        </authorList>
    </citation>
    <scope>NUCLEOTIDE SEQUENCE [LARGE SCALE GENOMIC DNA]</scope>
    <source>
        <strain evidence="2 3">TRM45540</strain>
    </source>
</reference>
<accession>A0A086MR20</accession>
<evidence type="ECO:0000256" key="1">
    <source>
        <dbReference type="SAM" id="MobiDB-lite"/>
    </source>
</evidence>
<name>A0A086MR20_9ACTN</name>
<comment type="caution">
    <text evidence="2">The sequence shown here is derived from an EMBL/GenBank/DDBJ whole genome shotgun (WGS) entry which is preliminary data.</text>
</comment>
<proteinExistence type="predicted"/>
<dbReference type="AlphaFoldDB" id="A0A086MR20"/>
<feature type="region of interest" description="Disordered" evidence="1">
    <location>
        <begin position="1"/>
        <end position="119"/>
    </location>
</feature>
<evidence type="ECO:0000313" key="3">
    <source>
        <dbReference type="Proteomes" id="UP000029095"/>
    </source>
</evidence>
<gene>
    <name evidence="2" type="ORF">FM21_34080</name>
</gene>